<protein>
    <submittedName>
        <fullName evidence="2">Rhodanese-like domain protein</fullName>
    </submittedName>
</protein>
<sequence length="120" mass="12572">MLKAMFGGRSMPSLSPKDAVEKAAAGEITLVDVRDHNELAMTGKAEGAVHIPLAVIRMQADPRSPDFNPALDTNKPVAVYCASGARSSMAAQVFSSFGFDVSNIGGLGHWQMAGGKIVRA</sequence>
<evidence type="ECO:0000313" key="2">
    <source>
        <dbReference type="EMBL" id="EAQ10912.1"/>
    </source>
</evidence>
<dbReference type="EMBL" id="AAMT01000022">
    <property type="protein sequence ID" value="EAQ10912.1"/>
    <property type="molecule type" value="Genomic_DNA"/>
</dbReference>
<dbReference type="STRING" id="314271.RB2654_04794"/>
<dbReference type="SUPFAM" id="SSF52821">
    <property type="entry name" value="Rhodanese/Cell cycle control phosphatase"/>
    <property type="match status" value="1"/>
</dbReference>
<gene>
    <name evidence="2" type="ORF">RB2654_04794</name>
</gene>
<accession>A3VLA7</accession>
<dbReference type="InterPro" id="IPR050229">
    <property type="entry name" value="GlpE_sulfurtransferase"/>
</dbReference>
<dbReference type="PROSITE" id="PS50206">
    <property type="entry name" value="RHODANESE_3"/>
    <property type="match status" value="1"/>
</dbReference>
<organism evidence="2 3">
    <name type="scientific">Maritimibacter alkaliphilus HTCC2654</name>
    <dbReference type="NCBI Taxonomy" id="314271"/>
    <lineage>
        <taxon>Bacteria</taxon>
        <taxon>Pseudomonadati</taxon>
        <taxon>Pseudomonadota</taxon>
        <taxon>Alphaproteobacteria</taxon>
        <taxon>Rhodobacterales</taxon>
        <taxon>Roseobacteraceae</taxon>
        <taxon>Maritimibacter</taxon>
    </lineage>
</organism>
<dbReference type="Proteomes" id="UP000002931">
    <property type="component" value="Unassembled WGS sequence"/>
</dbReference>
<dbReference type="InterPro" id="IPR036873">
    <property type="entry name" value="Rhodanese-like_dom_sf"/>
</dbReference>
<dbReference type="HOGENOM" id="CLU_089574_13_2_5"/>
<dbReference type="InterPro" id="IPR001763">
    <property type="entry name" value="Rhodanese-like_dom"/>
</dbReference>
<dbReference type="Pfam" id="PF00581">
    <property type="entry name" value="Rhodanese"/>
    <property type="match status" value="1"/>
</dbReference>
<dbReference type="PANTHER" id="PTHR43031:SF16">
    <property type="entry name" value="OXIDOREDUCTASE"/>
    <property type="match status" value="1"/>
</dbReference>
<dbReference type="SMART" id="SM00450">
    <property type="entry name" value="RHOD"/>
    <property type="match status" value="1"/>
</dbReference>
<proteinExistence type="predicted"/>
<feature type="domain" description="Rhodanese" evidence="1">
    <location>
        <begin position="24"/>
        <end position="119"/>
    </location>
</feature>
<keyword evidence="3" id="KW-1185">Reference proteome</keyword>
<dbReference type="AlphaFoldDB" id="A3VLA7"/>
<evidence type="ECO:0000313" key="3">
    <source>
        <dbReference type="Proteomes" id="UP000002931"/>
    </source>
</evidence>
<comment type="caution">
    <text evidence="2">The sequence shown here is derived from an EMBL/GenBank/DDBJ whole genome shotgun (WGS) entry which is preliminary data.</text>
</comment>
<dbReference type="PANTHER" id="PTHR43031">
    <property type="entry name" value="FAD-DEPENDENT OXIDOREDUCTASE"/>
    <property type="match status" value="1"/>
</dbReference>
<name>A3VLA7_9RHOB</name>
<evidence type="ECO:0000259" key="1">
    <source>
        <dbReference type="PROSITE" id="PS50206"/>
    </source>
</evidence>
<dbReference type="RefSeq" id="WP_008329202.1">
    <property type="nucleotide sequence ID" value="NZ_CH902578.1"/>
</dbReference>
<dbReference type="Gene3D" id="3.40.250.10">
    <property type="entry name" value="Rhodanese-like domain"/>
    <property type="match status" value="1"/>
</dbReference>
<reference evidence="2 3" key="1">
    <citation type="journal article" date="2010" name="J. Bacteriol.">
        <title>Genome sequences of Pelagibaca bermudensis HTCC2601T and Maritimibacter alkaliphilus HTCC2654T, the type strains of two marine Roseobacter genera.</title>
        <authorList>
            <person name="Thrash J.C."/>
            <person name="Cho J.C."/>
            <person name="Ferriera S."/>
            <person name="Johnson J."/>
            <person name="Vergin K.L."/>
            <person name="Giovannoni S.J."/>
        </authorList>
    </citation>
    <scope>NUCLEOTIDE SEQUENCE [LARGE SCALE GENOMIC DNA]</scope>
    <source>
        <strain evidence="2 3">HTCC2654</strain>
    </source>
</reference>
<dbReference type="eggNOG" id="COG0607">
    <property type="taxonomic scope" value="Bacteria"/>
</dbReference>